<proteinExistence type="predicted"/>
<evidence type="ECO:0000313" key="2">
    <source>
        <dbReference type="Proteomes" id="UP001597448"/>
    </source>
</evidence>
<organism evidence="1 2">
    <name type="scientific">Paenibacillus rhizoplanae</name>
    <dbReference type="NCBI Taxonomy" id="1917181"/>
    <lineage>
        <taxon>Bacteria</taxon>
        <taxon>Bacillati</taxon>
        <taxon>Bacillota</taxon>
        <taxon>Bacilli</taxon>
        <taxon>Bacillales</taxon>
        <taxon>Paenibacillaceae</taxon>
        <taxon>Paenibacillus</taxon>
    </lineage>
</organism>
<comment type="caution">
    <text evidence="1">The sequence shown here is derived from an EMBL/GenBank/DDBJ whole genome shotgun (WGS) entry which is preliminary data.</text>
</comment>
<reference evidence="2" key="1">
    <citation type="journal article" date="2019" name="Int. J. Syst. Evol. Microbiol.">
        <title>The Global Catalogue of Microorganisms (GCM) 10K type strain sequencing project: providing services to taxonomists for standard genome sequencing and annotation.</title>
        <authorList>
            <consortium name="The Broad Institute Genomics Platform"/>
            <consortium name="The Broad Institute Genome Sequencing Center for Infectious Disease"/>
            <person name="Wu L."/>
            <person name="Ma J."/>
        </authorList>
    </citation>
    <scope>NUCLEOTIDE SEQUENCE [LARGE SCALE GENOMIC DNA]</scope>
    <source>
        <strain evidence="2">CCM 8725</strain>
    </source>
</reference>
<sequence>MEFKIIDGTEYISINRAADYFDVATPTLKQNMMMMGISVIKHKKVDYMCKDDFEEAYRLGKSMVGLKDIITECMSENDDITFDYLSRVGQSKYQELHSFFAGLNYFGIKVKYRLISKSYNPIVFFINRDDKEQFKSNIVLKLKLYNKTKEEKLRILLEDDFFSINRKTKTALIKLAKDSPANMQSSINELANFLRLTCNKEISQFNDDEITTYMELATDNITKNGNIQFTKLISIIKENEECSFSIHNQFDKHVGVTKRENHAYEDSVYLKLAYMVFNEEHWIENDMLLKASNSKPIATTWLYHAMHYGCAWRKSDIVQNIPHITLNIEPEEIIRKVKEHDYNDTTWIPYVDELVVRVGFENKKPNKTKRHNNTLHLKMYVPEGLKPTIGMLLALCEAHSVLENKGSAICRHPNNIKYAIELFGNEYDSLFAGRLISNRRANKAYMERIMESGDKNNNNGYLLAAYARSHKGGLGTLPEVTSKYLKAKMDGDSVDDITKILFERGVCSFVPYLLCRALYNNEFEKKQIDEQTEIIQELGMIPHDIELLLQIDEKVELKAKQTISDIIMYLNDEKTTEFIENALKEIADGKCVGKNEDVYCIRKAFGEVCNMPNREHCIGCGSEMYLKTFLDDLHNEIVSNRMKFQDAKTKGEKLKWKSILENKLYPAAYEVLKSMKYIYKQDITEYQKLFVGEG</sequence>
<dbReference type="Proteomes" id="UP001597448">
    <property type="component" value="Unassembled WGS sequence"/>
</dbReference>
<evidence type="ECO:0000313" key="1">
    <source>
        <dbReference type="EMBL" id="MFD2411704.1"/>
    </source>
</evidence>
<name>A0ABW5FAM8_9BACL</name>
<gene>
    <name evidence="1" type="ORF">ACFSX3_17585</name>
</gene>
<dbReference type="EMBL" id="JBHUKY010000031">
    <property type="protein sequence ID" value="MFD2411704.1"/>
    <property type="molecule type" value="Genomic_DNA"/>
</dbReference>
<keyword evidence="2" id="KW-1185">Reference proteome</keyword>
<dbReference type="RefSeq" id="WP_209988608.1">
    <property type="nucleotide sequence ID" value="NZ_JBHUKY010000031.1"/>
</dbReference>
<accession>A0ABW5FAM8</accession>
<protein>
    <submittedName>
        <fullName evidence="1">Uncharacterized protein</fullName>
    </submittedName>
</protein>